<gene>
    <name evidence="2" type="ORF">TTAC_LOCUS7004</name>
</gene>
<feature type="compositionally biased region" description="Acidic residues" evidence="1">
    <location>
        <begin position="61"/>
        <end position="74"/>
    </location>
</feature>
<dbReference type="EMBL" id="UYWX01020338">
    <property type="protein sequence ID" value="VDM31306.1"/>
    <property type="molecule type" value="Genomic_DNA"/>
</dbReference>
<dbReference type="WBParaSite" id="TTAC_0000701901-mRNA-1">
    <property type="protein sequence ID" value="TTAC_0000701901-mRNA-1"/>
    <property type="gene ID" value="TTAC_0000701901"/>
</dbReference>
<evidence type="ECO:0000313" key="3">
    <source>
        <dbReference type="Proteomes" id="UP000274429"/>
    </source>
</evidence>
<protein>
    <submittedName>
        <fullName evidence="4">Protein kinase domain-containing protein</fullName>
    </submittedName>
</protein>
<proteinExistence type="predicted"/>
<dbReference type="STRING" id="6205.A0A158REB5"/>
<reference evidence="4" key="1">
    <citation type="submission" date="2016-04" db="UniProtKB">
        <authorList>
            <consortium name="WormBaseParasite"/>
        </authorList>
    </citation>
    <scope>IDENTIFICATION</scope>
</reference>
<sequence length="233" mass="25384">MGFDVPIMNKSSDVPSSDDTPDANVSDISMEVVNSELQSPIRRPPLFSFHPTPRSLQRIGEEDEDLEDELEDEVEKGNNDEETLSVVRMSPTISLSQILNDSCVQMSSQYSASGEGTSNYDSAAVTMRPNVVPAQSNYPQASTDRKEGREKDKASQSPLPPLESSSSAKKKGISEVSPNEPPAVLNVEETEVEADPISALVELSNVVVDSEKFIVLRQIARGGFSSVWILNKL</sequence>
<organism evidence="4">
    <name type="scientific">Hydatigena taeniaeformis</name>
    <name type="common">Feline tapeworm</name>
    <name type="synonym">Taenia taeniaeformis</name>
    <dbReference type="NCBI Taxonomy" id="6205"/>
    <lineage>
        <taxon>Eukaryota</taxon>
        <taxon>Metazoa</taxon>
        <taxon>Spiralia</taxon>
        <taxon>Lophotrochozoa</taxon>
        <taxon>Platyhelminthes</taxon>
        <taxon>Cestoda</taxon>
        <taxon>Eucestoda</taxon>
        <taxon>Cyclophyllidea</taxon>
        <taxon>Taeniidae</taxon>
        <taxon>Hydatigera</taxon>
    </lineage>
</organism>
<dbReference type="Proteomes" id="UP000274429">
    <property type="component" value="Unassembled WGS sequence"/>
</dbReference>
<reference evidence="2 3" key="2">
    <citation type="submission" date="2018-11" db="EMBL/GenBank/DDBJ databases">
        <authorList>
            <consortium name="Pathogen Informatics"/>
        </authorList>
    </citation>
    <scope>NUCLEOTIDE SEQUENCE [LARGE SCALE GENOMIC DNA]</scope>
</reference>
<feature type="compositionally biased region" description="Polar residues" evidence="1">
    <location>
        <begin position="133"/>
        <end position="142"/>
    </location>
</feature>
<evidence type="ECO:0000313" key="4">
    <source>
        <dbReference type="WBParaSite" id="TTAC_0000701901-mRNA-1"/>
    </source>
</evidence>
<evidence type="ECO:0000313" key="2">
    <source>
        <dbReference type="EMBL" id="VDM31306.1"/>
    </source>
</evidence>
<feature type="compositionally biased region" description="Basic and acidic residues" evidence="1">
    <location>
        <begin position="143"/>
        <end position="154"/>
    </location>
</feature>
<feature type="region of interest" description="Disordered" evidence="1">
    <location>
        <begin position="42"/>
        <end position="86"/>
    </location>
</feature>
<feature type="region of interest" description="Disordered" evidence="1">
    <location>
        <begin position="129"/>
        <end position="185"/>
    </location>
</feature>
<accession>A0A158REB5</accession>
<keyword evidence="3" id="KW-1185">Reference proteome</keyword>
<feature type="region of interest" description="Disordered" evidence="1">
    <location>
        <begin position="1"/>
        <end position="26"/>
    </location>
</feature>
<evidence type="ECO:0000256" key="1">
    <source>
        <dbReference type="SAM" id="MobiDB-lite"/>
    </source>
</evidence>
<dbReference type="AlphaFoldDB" id="A0A158REB5"/>
<name>A0A158REB5_HYDTA</name>